<feature type="compositionally biased region" description="Basic residues" evidence="1">
    <location>
        <begin position="129"/>
        <end position="138"/>
    </location>
</feature>
<dbReference type="Proteomes" id="UP000315471">
    <property type="component" value="Unassembled WGS sequence"/>
</dbReference>
<feature type="compositionally biased region" description="Polar residues" evidence="1">
    <location>
        <begin position="278"/>
        <end position="289"/>
    </location>
</feature>
<keyword evidence="3" id="KW-1185">Reference proteome</keyword>
<reference evidence="2 3" key="1">
    <citation type="submission" date="2019-02" db="EMBL/GenBank/DDBJ databases">
        <title>Deep-cultivation of Planctomycetes and their phenomic and genomic characterization uncovers novel biology.</title>
        <authorList>
            <person name="Wiegand S."/>
            <person name="Jogler M."/>
            <person name="Boedeker C."/>
            <person name="Pinto D."/>
            <person name="Vollmers J."/>
            <person name="Rivas-Marin E."/>
            <person name="Kohn T."/>
            <person name="Peeters S.H."/>
            <person name="Heuer A."/>
            <person name="Rast P."/>
            <person name="Oberbeckmann S."/>
            <person name="Bunk B."/>
            <person name="Jeske O."/>
            <person name="Meyerdierks A."/>
            <person name="Storesund J.E."/>
            <person name="Kallscheuer N."/>
            <person name="Luecker S."/>
            <person name="Lage O.M."/>
            <person name="Pohl T."/>
            <person name="Merkel B.J."/>
            <person name="Hornburger P."/>
            <person name="Mueller R.-W."/>
            <person name="Bruemmer F."/>
            <person name="Labrenz M."/>
            <person name="Spormann A.M."/>
            <person name="Op Den Camp H."/>
            <person name="Overmann J."/>
            <person name="Amann R."/>
            <person name="Jetten M.S.M."/>
            <person name="Mascher T."/>
            <person name="Medema M.H."/>
            <person name="Devos D.P."/>
            <person name="Kaster A.-K."/>
            <person name="Ovreas L."/>
            <person name="Rohde M."/>
            <person name="Galperin M.Y."/>
            <person name="Jogler C."/>
        </authorList>
    </citation>
    <scope>NUCLEOTIDE SEQUENCE [LARGE SCALE GENOMIC DNA]</scope>
    <source>
        <strain evidence="2 3">Q31b</strain>
    </source>
</reference>
<feature type="region of interest" description="Disordered" evidence="1">
    <location>
        <begin position="253"/>
        <end position="289"/>
    </location>
</feature>
<protein>
    <submittedName>
        <fullName evidence="2">Uncharacterized protein</fullName>
    </submittedName>
</protein>
<name>A0A5C6E258_9BACT</name>
<sequence length="289" mass="33124">MNGWFPIQHDIVDSPVFHDAESLRLFVWLSKRAAISTQRVSMQTGRGASVVTLQRGQCIVGRKKGGELLGWSEDRFRYRLEKLEEWELIRRIPATHWTVIEVVNYGVSGKTNENSPQPNANQTPNQTPHSKRTKKTKNQNKNTSLSKLRFDEKDLNFAEKMLSKIRDVLPKTKDPNLKNWASTIRLMREQDSLTYEEIRQVFLWANADDFWSTNIASPKSLRNHFATLHAKSLAASQHQTSRVATAEQLANWTPNNPAYGRPANVRRMKRYGPKATDESGQPDNGNEKQ</sequence>
<comment type="caution">
    <text evidence="2">The sequence shown here is derived from an EMBL/GenBank/DDBJ whole genome shotgun (WGS) entry which is preliminary data.</text>
</comment>
<organism evidence="2 3">
    <name type="scientific">Novipirellula aureliae</name>
    <dbReference type="NCBI Taxonomy" id="2527966"/>
    <lineage>
        <taxon>Bacteria</taxon>
        <taxon>Pseudomonadati</taxon>
        <taxon>Planctomycetota</taxon>
        <taxon>Planctomycetia</taxon>
        <taxon>Pirellulales</taxon>
        <taxon>Pirellulaceae</taxon>
        <taxon>Novipirellula</taxon>
    </lineage>
</organism>
<proteinExistence type="predicted"/>
<feature type="compositionally biased region" description="Polar residues" evidence="1">
    <location>
        <begin position="110"/>
        <end position="128"/>
    </location>
</feature>
<dbReference type="EMBL" id="SJPY01000003">
    <property type="protein sequence ID" value="TWU42938.1"/>
    <property type="molecule type" value="Genomic_DNA"/>
</dbReference>
<evidence type="ECO:0000313" key="3">
    <source>
        <dbReference type="Proteomes" id="UP000315471"/>
    </source>
</evidence>
<accession>A0A5C6E258</accession>
<dbReference type="AlphaFoldDB" id="A0A5C6E258"/>
<gene>
    <name evidence="2" type="ORF">Q31b_19710</name>
</gene>
<evidence type="ECO:0000256" key="1">
    <source>
        <dbReference type="SAM" id="MobiDB-lite"/>
    </source>
</evidence>
<feature type="region of interest" description="Disordered" evidence="1">
    <location>
        <begin position="110"/>
        <end position="145"/>
    </location>
</feature>
<evidence type="ECO:0000313" key="2">
    <source>
        <dbReference type="EMBL" id="TWU42938.1"/>
    </source>
</evidence>